<evidence type="ECO:0000256" key="2">
    <source>
        <dbReference type="ARBA" id="ARBA00022475"/>
    </source>
</evidence>
<reference evidence="11" key="1">
    <citation type="journal article" date="2014" name="Int. J. Syst. Evol. Microbiol.">
        <title>Complete genome sequence of Corynebacterium casei LMG S-19264T (=DSM 44701T), isolated from a smear-ripened cheese.</title>
        <authorList>
            <consortium name="US DOE Joint Genome Institute (JGI-PGF)"/>
            <person name="Walter F."/>
            <person name="Albersmeier A."/>
            <person name="Kalinowski J."/>
            <person name="Ruckert C."/>
        </authorList>
    </citation>
    <scope>NUCLEOTIDE SEQUENCE</scope>
    <source>
        <strain evidence="11">CGMCC 4.7278</strain>
    </source>
</reference>
<evidence type="ECO:0000256" key="6">
    <source>
        <dbReference type="ARBA" id="ARBA00023303"/>
    </source>
</evidence>
<dbReference type="InterPro" id="IPR003691">
    <property type="entry name" value="FluC"/>
</dbReference>
<evidence type="ECO:0000256" key="7">
    <source>
        <dbReference type="ARBA" id="ARBA00035120"/>
    </source>
</evidence>
<evidence type="ECO:0000256" key="10">
    <source>
        <dbReference type="HAMAP-Rule" id="MF_00454"/>
    </source>
</evidence>
<sequence length="141" mass="14636">MSTPLYLRPTAIAAVAIGGLIGAPARYALGLSVNYQHWPVITFVINVVGAFLLGMLLEALTRLGPDSGWRQRLRLTLGTGVLGSFTTYSALAVDTDLLLRANRLWAATTYAIGTVAAGVLATAVGIAVGARLTARNGARAA</sequence>
<comment type="subcellular location">
    <subcellularLocation>
        <location evidence="1 10">Cell membrane</location>
        <topology evidence="1 10">Multi-pass membrane protein</topology>
    </subcellularLocation>
</comment>
<evidence type="ECO:0000256" key="4">
    <source>
        <dbReference type="ARBA" id="ARBA00022989"/>
    </source>
</evidence>
<feature type="binding site" evidence="10">
    <location>
        <position position="86"/>
    </location>
    <ligand>
        <name>Na(+)</name>
        <dbReference type="ChEBI" id="CHEBI:29101"/>
        <note>structural</note>
    </ligand>
</feature>
<keyword evidence="10" id="KW-0479">Metal-binding</keyword>
<keyword evidence="12" id="KW-1185">Reference proteome</keyword>
<gene>
    <name evidence="10 11" type="primary">crcB</name>
    <name evidence="10" type="synonym">fluC</name>
    <name evidence="11" type="ORF">GCM10011591_43920</name>
</gene>
<keyword evidence="10" id="KW-0813">Transport</keyword>
<dbReference type="HAMAP" id="MF_00454">
    <property type="entry name" value="FluC"/>
    <property type="match status" value="1"/>
</dbReference>
<dbReference type="Proteomes" id="UP000612956">
    <property type="component" value="Unassembled WGS sequence"/>
</dbReference>
<keyword evidence="5 10" id="KW-0472">Membrane</keyword>
<comment type="catalytic activity">
    <reaction evidence="8">
        <text>fluoride(in) = fluoride(out)</text>
        <dbReference type="Rhea" id="RHEA:76159"/>
        <dbReference type="ChEBI" id="CHEBI:17051"/>
    </reaction>
    <physiologicalReaction direction="left-to-right" evidence="8">
        <dbReference type="Rhea" id="RHEA:76160"/>
    </physiologicalReaction>
</comment>
<dbReference type="AlphaFoldDB" id="A0A917QTT6"/>
<evidence type="ECO:0000256" key="8">
    <source>
        <dbReference type="ARBA" id="ARBA00035585"/>
    </source>
</evidence>
<feature type="transmembrane region" description="Helical" evidence="10">
    <location>
        <begin position="73"/>
        <end position="93"/>
    </location>
</feature>
<comment type="caution">
    <text evidence="11">The sequence shown here is derived from an EMBL/GenBank/DDBJ whole genome shotgun (WGS) entry which is preliminary data.</text>
</comment>
<dbReference type="GO" id="GO:0005886">
    <property type="term" value="C:plasma membrane"/>
    <property type="evidence" value="ECO:0007669"/>
    <property type="project" value="UniProtKB-SubCell"/>
</dbReference>
<accession>A0A917QTT6</accession>
<feature type="binding site" evidence="10">
    <location>
        <position position="83"/>
    </location>
    <ligand>
        <name>Na(+)</name>
        <dbReference type="ChEBI" id="CHEBI:29101"/>
        <note>structural</note>
    </ligand>
</feature>
<name>A0A917QTT6_9NOCA</name>
<evidence type="ECO:0000313" key="11">
    <source>
        <dbReference type="EMBL" id="GGK66987.1"/>
    </source>
</evidence>
<dbReference type="Pfam" id="PF02537">
    <property type="entry name" value="CRCB"/>
    <property type="match status" value="1"/>
</dbReference>
<comment type="activity regulation">
    <text evidence="10">Na(+) is not transported, but it plays an essential structural role and its presence is essential for fluoride channel function.</text>
</comment>
<dbReference type="GO" id="GO:0140114">
    <property type="term" value="P:cellular detoxification of fluoride"/>
    <property type="evidence" value="ECO:0007669"/>
    <property type="project" value="UniProtKB-UniRule"/>
</dbReference>
<evidence type="ECO:0000256" key="9">
    <source>
        <dbReference type="ARBA" id="ARBA00049940"/>
    </source>
</evidence>
<feature type="transmembrane region" description="Helical" evidence="10">
    <location>
        <begin position="105"/>
        <end position="130"/>
    </location>
</feature>
<keyword evidence="10" id="KW-0915">Sodium</keyword>
<feature type="transmembrane region" description="Helical" evidence="10">
    <location>
        <begin position="40"/>
        <end position="61"/>
    </location>
</feature>
<evidence type="ECO:0000256" key="5">
    <source>
        <dbReference type="ARBA" id="ARBA00023136"/>
    </source>
</evidence>
<keyword evidence="10" id="KW-0406">Ion transport</keyword>
<proteinExistence type="inferred from homology"/>
<comment type="similarity">
    <text evidence="7 10">Belongs to the fluoride channel Fluc/FEX (TC 1.A.43) family.</text>
</comment>
<dbReference type="PANTHER" id="PTHR28259:SF1">
    <property type="entry name" value="FLUORIDE EXPORT PROTEIN 1-RELATED"/>
    <property type="match status" value="1"/>
</dbReference>
<evidence type="ECO:0000313" key="12">
    <source>
        <dbReference type="Proteomes" id="UP000612956"/>
    </source>
</evidence>
<dbReference type="GO" id="GO:0046872">
    <property type="term" value="F:metal ion binding"/>
    <property type="evidence" value="ECO:0007669"/>
    <property type="project" value="UniProtKB-KW"/>
</dbReference>
<organism evidence="11 12">
    <name type="scientific">Nocardia camponoti</name>
    <dbReference type="NCBI Taxonomy" id="1616106"/>
    <lineage>
        <taxon>Bacteria</taxon>
        <taxon>Bacillati</taxon>
        <taxon>Actinomycetota</taxon>
        <taxon>Actinomycetes</taxon>
        <taxon>Mycobacteriales</taxon>
        <taxon>Nocardiaceae</taxon>
        <taxon>Nocardia</taxon>
    </lineage>
</organism>
<reference evidence="11" key="2">
    <citation type="submission" date="2020-09" db="EMBL/GenBank/DDBJ databases">
        <authorList>
            <person name="Sun Q."/>
            <person name="Zhou Y."/>
        </authorList>
    </citation>
    <scope>NUCLEOTIDE SEQUENCE</scope>
    <source>
        <strain evidence="11">CGMCC 4.7278</strain>
    </source>
</reference>
<keyword evidence="2 10" id="KW-1003">Cell membrane</keyword>
<comment type="function">
    <text evidence="9 10">Fluoride-specific ion channel. Important for reducing fluoride concentration in the cell, thus reducing its toxicity.</text>
</comment>
<keyword evidence="6 10" id="KW-0407">Ion channel</keyword>
<protein>
    <recommendedName>
        <fullName evidence="10">Fluoride-specific ion channel FluC</fullName>
    </recommendedName>
</protein>
<dbReference type="EMBL" id="BMMW01000005">
    <property type="protein sequence ID" value="GGK66987.1"/>
    <property type="molecule type" value="Genomic_DNA"/>
</dbReference>
<evidence type="ECO:0000256" key="3">
    <source>
        <dbReference type="ARBA" id="ARBA00022692"/>
    </source>
</evidence>
<dbReference type="GO" id="GO:0062054">
    <property type="term" value="F:fluoride channel activity"/>
    <property type="evidence" value="ECO:0007669"/>
    <property type="project" value="UniProtKB-UniRule"/>
</dbReference>
<dbReference type="PANTHER" id="PTHR28259">
    <property type="entry name" value="FLUORIDE EXPORT PROTEIN 1-RELATED"/>
    <property type="match status" value="1"/>
</dbReference>
<dbReference type="RefSeq" id="WP_188830928.1">
    <property type="nucleotide sequence ID" value="NZ_BMMW01000005.1"/>
</dbReference>
<keyword evidence="3 10" id="KW-0812">Transmembrane</keyword>
<evidence type="ECO:0000256" key="1">
    <source>
        <dbReference type="ARBA" id="ARBA00004651"/>
    </source>
</evidence>
<keyword evidence="4 10" id="KW-1133">Transmembrane helix</keyword>